<dbReference type="Pfam" id="PF03466">
    <property type="entry name" value="LysR_substrate"/>
    <property type="match status" value="1"/>
</dbReference>
<dbReference type="PROSITE" id="PS50931">
    <property type="entry name" value="HTH_LYSR"/>
    <property type="match status" value="1"/>
</dbReference>
<dbReference type="InterPro" id="IPR000847">
    <property type="entry name" value="LysR_HTH_N"/>
</dbReference>
<dbReference type="Pfam" id="PF00126">
    <property type="entry name" value="HTH_1"/>
    <property type="match status" value="1"/>
</dbReference>
<keyword evidence="2" id="KW-0805">Transcription regulation</keyword>
<name>A0A7Z0GJ50_9MICC</name>
<evidence type="ECO:0000313" key="6">
    <source>
        <dbReference type="EMBL" id="NYJ76902.1"/>
    </source>
</evidence>
<sequence length="288" mass="30587">MDLQQMRYVLAVAEHGSFTRAAQRCFVVQSALSHQIAVLERELGLRLFARSSRRVELTAAGQAFLPAARQALEAADRAAAQAAAAAGEVRGTVRIGIIPTVTAVDLPVLLRRFHEAHPQVAVSLRVARSDETVADIRAGRLDVGILGLPAGQTPVGVSSRMLAQDRHVAVIASGHRLAGRKRVRLAELAEEPFADFPADSPGRAQTDLAFAEAGLVREVAYESTTADLIVGLVRQGLAVALLPSALRREFSGLHILAVTGGPTRTEHLAWDGFNTSPAAAALLELLEA</sequence>
<keyword evidence="4" id="KW-0804">Transcription</keyword>
<evidence type="ECO:0000256" key="2">
    <source>
        <dbReference type="ARBA" id="ARBA00023015"/>
    </source>
</evidence>
<evidence type="ECO:0000259" key="5">
    <source>
        <dbReference type="PROSITE" id="PS50931"/>
    </source>
</evidence>
<dbReference type="InterPro" id="IPR005119">
    <property type="entry name" value="LysR_subst-bd"/>
</dbReference>
<dbReference type="AlphaFoldDB" id="A0A7Z0GJ50"/>
<proteinExistence type="inferred from homology"/>
<protein>
    <submittedName>
        <fullName evidence="6">DNA-binding transcriptional LysR family regulator</fullName>
    </submittedName>
</protein>
<evidence type="ECO:0000313" key="7">
    <source>
        <dbReference type="Proteomes" id="UP000535437"/>
    </source>
</evidence>
<dbReference type="Proteomes" id="UP000535437">
    <property type="component" value="Unassembled WGS sequence"/>
</dbReference>
<dbReference type="InterPro" id="IPR036388">
    <property type="entry name" value="WH-like_DNA-bd_sf"/>
</dbReference>
<evidence type="ECO:0000256" key="1">
    <source>
        <dbReference type="ARBA" id="ARBA00009437"/>
    </source>
</evidence>
<dbReference type="SUPFAM" id="SSF53850">
    <property type="entry name" value="Periplasmic binding protein-like II"/>
    <property type="match status" value="1"/>
</dbReference>
<dbReference type="Gene3D" id="1.10.10.10">
    <property type="entry name" value="Winged helix-like DNA-binding domain superfamily/Winged helix DNA-binding domain"/>
    <property type="match status" value="1"/>
</dbReference>
<dbReference type="Gene3D" id="3.40.190.290">
    <property type="match status" value="1"/>
</dbReference>
<organism evidence="6 7">
    <name type="scientific">Nesterenkonia xinjiangensis</name>
    <dbReference type="NCBI Taxonomy" id="225327"/>
    <lineage>
        <taxon>Bacteria</taxon>
        <taxon>Bacillati</taxon>
        <taxon>Actinomycetota</taxon>
        <taxon>Actinomycetes</taxon>
        <taxon>Micrococcales</taxon>
        <taxon>Micrococcaceae</taxon>
        <taxon>Nesterenkonia</taxon>
    </lineage>
</organism>
<keyword evidence="7" id="KW-1185">Reference proteome</keyword>
<evidence type="ECO:0000256" key="3">
    <source>
        <dbReference type="ARBA" id="ARBA00023125"/>
    </source>
</evidence>
<dbReference type="RefSeq" id="WP_179540455.1">
    <property type="nucleotide sequence ID" value="NZ_BAAALL010000010.1"/>
</dbReference>
<feature type="domain" description="HTH lysR-type" evidence="5">
    <location>
        <begin position="1"/>
        <end position="58"/>
    </location>
</feature>
<dbReference type="GO" id="GO:0032993">
    <property type="term" value="C:protein-DNA complex"/>
    <property type="evidence" value="ECO:0007669"/>
    <property type="project" value="TreeGrafter"/>
</dbReference>
<dbReference type="EMBL" id="JACCFY010000001">
    <property type="protein sequence ID" value="NYJ76902.1"/>
    <property type="molecule type" value="Genomic_DNA"/>
</dbReference>
<reference evidence="6 7" key="1">
    <citation type="submission" date="2020-07" db="EMBL/GenBank/DDBJ databases">
        <title>Sequencing the genomes of 1000 actinobacteria strains.</title>
        <authorList>
            <person name="Klenk H.-P."/>
        </authorList>
    </citation>
    <scope>NUCLEOTIDE SEQUENCE [LARGE SCALE GENOMIC DNA]</scope>
    <source>
        <strain evidence="6 7">DSM 15475</strain>
    </source>
</reference>
<keyword evidence="3 6" id="KW-0238">DNA-binding</keyword>
<dbReference type="CDD" id="cd08436">
    <property type="entry name" value="PBP2_LTTR_like_3"/>
    <property type="match status" value="1"/>
</dbReference>
<dbReference type="PANTHER" id="PTHR30346:SF30">
    <property type="entry name" value="SMALL NEUTRAL PROTEASE REGULATORY PROTEIN"/>
    <property type="match status" value="1"/>
</dbReference>
<gene>
    <name evidence="6" type="ORF">HNR09_000313</name>
</gene>
<dbReference type="InterPro" id="IPR036390">
    <property type="entry name" value="WH_DNA-bd_sf"/>
</dbReference>
<comment type="similarity">
    <text evidence="1">Belongs to the LysR transcriptional regulatory family.</text>
</comment>
<accession>A0A7Z0GJ50</accession>
<dbReference type="FunFam" id="1.10.10.10:FF:000001">
    <property type="entry name" value="LysR family transcriptional regulator"/>
    <property type="match status" value="1"/>
</dbReference>
<dbReference type="PRINTS" id="PR00039">
    <property type="entry name" value="HTHLYSR"/>
</dbReference>
<dbReference type="GO" id="GO:0003700">
    <property type="term" value="F:DNA-binding transcription factor activity"/>
    <property type="evidence" value="ECO:0007669"/>
    <property type="project" value="InterPro"/>
</dbReference>
<evidence type="ECO:0000256" key="4">
    <source>
        <dbReference type="ARBA" id="ARBA00023163"/>
    </source>
</evidence>
<dbReference type="SUPFAM" id="SSF46785">
    <property type="entry name" value="Winged helix' DNA-binding domain"/>
    <property type="match status" value="1"/>
</dbReference>
<comment type="caution">
    <text evidence="6">The sequence shown here is derived from an EMBL/GenBank/DDBJ whole genome shotgun (WGS) entry which is preliminary data.</text>
</comment>
<dbReference type="GO" id="GO:0003677">
    <property type="term" value="F:DNA binding"/>
    <property type="evidence" value="ECO:0007669"/>
    <property type="project" value="UniProtKB-KW"/>
</dbReference>
<dbReference type="PANTHER" id="PTHR30346">
    <property type="entry name" value="TRANSCRIPTIONAL DUAL REGULATOR HCAR-RELATED"/>
    <property type="match status" value="1"/>
</dbReference>